<dbReference type="RefSeq" id="WP_034848273.1">
    <property type="nucleotide sequence ID" value="NZ_JANX01000784.1"/>
</dbReference>
<dbReference type="InterPro" id="IPR008514">
    <property type="entry name" value="T6SS_Hcp"/>
</dbReference>
<evidence type="ECO:0000313" key="1">
    <source>
        <dbReference type="EMBL" id="KGM30560.1"/>
    </source>
</evidence>
<evidence type="ECO:0000313" key="2">
    <source>
        <dbReference type="Proteomes" id="UP000029995"/>
    </source>
</evidence>
<organism evidence="1 2">
    <name type="scientific">Inquilinus limosus MP06</name>
    <dbReference type="NCBI Taxonomy" id="1398085"/>
    <lineage>
        <taxon>Bacteria</taxon>
        <taxon>Pseudomonadati</taxon>
        <taxon>Pseudomonadota</taxon>
        <taxon>Alphaproteobacteria</taxon>
        <taxon>Rhodospirillales</taxon>
        <taxon>Rhodospirillaceae</taxon>
        <taxon>Inquilinus</taxon>
    </lineage>
</organism>
<dbReference type="PANTHER" id="PTHR36152">
    <property type="entry name" value="CYTOPLASMIC PROTEIN-RELATED"/>
    <property type="match status" value="1"/>
</dbReference>
<name>A0A0A0CXP7_9PROT</name>
<comment type="caution">
    <text evidence="1">The sequence shown here is derived from an EMBL/GenBank/DDBJ whole genome shotgun (WGS) entry which is preliminary data.</text>
</comment>
<dbReference type="PANTHER" id="PTHR36152:SF1">
    <property type="entry name" value="UBIQUITIN-LIKE DOMAIN-CONTAINING PROTEIN"/>
    <property type="match status" value="1"/>
</dbReference>
<reference evidence="1 2" key="1">
    <citation type="submission" date="2014-01" db="EMBL/GenBank/DDBJ databases">
        <title>Genome sequence determination for a cystic fibrosis isolate, Inquilinus limosus.</title>
        <authorList>
            <person name="Pino M."/>
            <person name="Di Conza J."/>
            <person name="Gutkind G."/>
        </authorList>
    </citation>
    <scope>NUCLEOTIDE SEQUENCE [LARGE SCALE GENOMIC DNA]</scope>
    <source>
        <strain evidence="1 2">MP06</strain>
    </source>
</reference>
<dbReference type="Proteomes" id="UP000029995">
    <property type="component" value="Unassembled WGS sequence"/>
</dbReference>
<protein>
    <recommendedName>
        <fullName evidence="3">Hcp1 family type VI secretion system effector</fullName>
    </recommendedName>
</protein>
<gene>
    <name evidence="1" type="ORF">P409_32310</name>
</gene>
<accession>A0A0A0CXP7</accession>
<evidence type="ECO:0008006" key="3">
    <source>
        <dbReference type="Google" id="ProtNLM"/>
    </source>
</evidence>
<dbReference type="OrthoDB" id="7571664at2"/>
<dbReference type="Gene3D" id="2.30.110.20">
    <property type="entry name" value="Hcp1-like"/>
    <property type="match status" value="1"/>
</dbReference>
<dbReference type="InterPro" id="IPR053165">
    <property type="entry name" value="HSI-I_assembly_Hcp1"/>
</dbReference>
<proteinExistence type="predicted"/>
<dbReference type="AlphaFoldDB" id="A0A0A0CXP7"/>
<dbReference type="Pfam" id="PF05638">
    <property type="entry name" value="T6SS_HCP"/>
    <property type="match status" value="1"/>
</dbReference>
<dbReference type="EMBL" id="JANX01000784">
    <property type="protein sequence ID" value="KGM30560.1"/>
    <property type="molecule type" value="Genomic_DNA"/>
</dbReference>
<sequence length="158" mass="17166">MAIYVQIDGIQGDATHETHKKWVDVAAMNWGVHRAVTTPSGSAQNREASEPVVGEVHLTKSMDGSSLKFFEAAATGNQGKTVTIHLVTTGSPGSTYMEYKLTNALVSGYQVNTTGDRPVEEITLNFTKVDLKYTTYDENHKPVNNQVASYDVATTKKG</sequence>
<dbReference type="InterPro" id="IPR036624">
    <property type="entry name" value="Hcp1-lik_sf"/>
</dbReference>
<dbReference type="SUPFAM" id="SSF141452">
    <property type="entry name" value="Hcp1-like"/>
    <property type="match status" value="1"/>
</dbReference>